<dbReference type="CDD" id="cd18808">
    <property type="entry name" value="SF1_C_Upf1"/>
    <property type="match status" value="1"/>
</dbReference>
<dbReference type="PANTHER" id="PTHR10887:SF495">
    <property type="entry name" value="HELICASE SENATAXIN ISOFORM X1-RELATED"/>
    <property type="match status" value="1"/>
</dbReference>
<feature type="domain" description="DNA2/NAM7 helicase-like C-terminal" evidence="1">
    <location>
        <begin position="2"/>
        <end position="92"/>
    </location>
</feature>
<dbReference type="Gene3D" id="3.40.50.300">
    <property type="entry name" value="P-loop containing nucleotide triphosphate hydrolases"/>
    <property type="match status" value="1"/>
</dbReference>
<dbReference type="Pfam" id="PF13087">
    <property type="entry name" value="AAA_12"/>
    <property type="match status" value="1"/>
</dbReference>
<name>A0A6A4II17_9AGAR</name>
<gene>
    <name evidence="2" type="ORF">BT96DRAFT_806066</name>
</gene>
<dbReference type="OrthoDB" id="6513042at2759"/>
<accession>A0A6A4II17</accession>
<dbReference type="SUPFAM" id="SSF52540">
    <property type="entry name" value="P-loop containing nucleoside triphosphate hydrolases"/>
    <property type="match status" value="1"/>
</dbReference>
<dbReference type="InterPro" id="IPR027417">
    <property type="entry name" value="P-loop_NTPase"/>
</dbReference>
<evidence type="ECO:0000313" key="2">
    <source>
        <dbReference type="EMBL" id="KAE9410149.1"/>
    </source>
</evidence>
<dbReference type="EMBL" id="ML769386">
    <property type="protein sequence ID" value="KAE9410149.1"/>
    <property type="molecule type" value="Genomic_DNA"/>
</dbReference>
<proteinExistence type="predicted"/>
<organism evidence="2 3">
    <name type="scientific">Gymnopus androsaceus JB14</name>
    <dbReference type="NCBI Taxonomy" id="1447944"/>
    <lineage>
        <taxon>Eukaryota</taxon>
        <taxon>Fungi</taxon>
        <taxon>Dikarya</taxon>
        <taxon>Basidiomycota</taxon>
        <taxon>Agaricomycotina</taxon>
        <taxon>Agaricomycetes</taxon>
        <taxon>Agaricomycetidae</taxon>
        <taxon>Agaricales</taxon>
        <taxon>Marasmiineae</taxon>
        <taxon>Omphalotaceae</taxon>
        <taxon>Gymnopus</taxon>
    </lineage>
</organism>
<dbReference type="Proteomes" id="UP000799118">
    <property type="component" value="Unassembled WGS sequence"/>
</dbReference>
<dbReference type="InterPro" id="IPR045055">
    <property type="entry name" value="DNA2/NAM7-like"/>
</dbReference>
<evidence type="ECO:0000259" key="1">
    <source>
        <dbReference type="Pfam" id="PF13087"/>
    </source>
</evidence>
<feature type="non-terminal residue" evidence="2">
    <location>
        <position position="111"/>
    </location>
</feature>
<dbReference type="InterPro" id="IPR047187">
    <property type="entry name" value="SF1_C_Upf1"/>
</dbReference>
<keyword evidence="3" id="KW-1185">Reference proteome</keyword>
<dbReference type="InterPro" id="IPR041679">
    <property type="entry name" value="DNA2/NAM7-like_C"/>
</dbReference>
<reference evidence="2" key="1">
    <citation type="journal article" date="2019" name="Environ. Microbiol.">
        <title>Fungal ecological strategies reflected in gene transcription - a case study of two litter decomposers.</title>
        <authorList>
            <person name="Barbi F."/>
            <person name="Kohler A."/>
            <person name="Barry K."/>
            <person name="Baskaran P."/>
            <person name="Daum C."/>
            <person name="Fauchery L."/>
            <person name="Ihrmark K."/>
            <person name="Kuo A."/>
            <person name="LaButti K."/>
            <person name="Lipzen A."/>
            <person name="Morin E."/>
            <person name="Grigoriev I.V."/>
            <person name="Henrissat B."/>
            <person name="Lindahl B."/>
            <person name="Martin F."/>
        </authorList>
    </citation>
    <scope>NUCLEOTIDE SEQUENCE</scope>
    <source>
        <strain evidence="2">JB14</strain>
    </source>
</reference>
<sequence>MIAHLVRYYYHFKKFCIITPYDAQRSFIQKQLKQEGLPWEDVFNVDSFQGNEADYVLISVVRSSHVGFLFLWQRMNVMLTRCRRGMVVVSSKSFLQGVARDTLVGKISAYW</sequence>
<dbReference type="AlphaFoldDB" id="A0A6A4II17"/>
<protein>
    <recommendedName>
        <fullName evidence="1">DNA2/NAM7 helicase-like C-terminal domain-containing protein</fullName>
    </recommendedName>
</protein>
<evidence type="ECO:0000313" key="3">
    <source>
        <dbReference type="Proteomes" id="UP000799118"/>
    </source>
</evidence>
<dbReference type="PANTHER" id="PTHR10887">
    <property type="entry name" value="DNA2/NAM7 HELICASE FAMILY"/>
    <property type="match status" value="1"/>
</dbReference>